<accession>A0A1E1LXL8</accession>
<evidence type="ECO:0000313" key="1">
    <source>
        <dbReference type="EMBL" id="CZT41603.1"/>
    </source>
</evidence>
<dbReference type="AlphaFoldDB" id="A0A1E1LXL8"/>
<keyword evidence="2" id="KW-1185">Reference proteome</keyword>
<reference evidence="2" key="1">
    <citation type="submission" date="2016-03" db="EMBL/GenBank/DDBJ databases">
        <authorList>
            <person name="Guldener U."/>
        </authorList>
    </citation>
    <scope>NUCLEOTIDE SEQUENCE [LARGE SCALE GENOMIC DNA]</scope>
</reference>
<organism evidence="1 2">
    <name type="scientific">Rhynchosporium secalis</name>
    <name type="common">Barley scald fungus</name>
    <dbReference type="NCBI Taxonomy" id="38038"/>
    <lineage>
        <taxon>Eukaryota</taxon>
        <taxon>Fungi</taxon>
        <taxon>Dikarya</taxon>
        <taxon>Ascomycota</taxon>
        <taxon>Pezizomycotina</taxon>
        <taxon>Leotiomycetes</taxon>
        <taxon>Helotiales</taxon>
        <taxon>Ploettnerulaceae</taxon>
        <taxon>Rhynchosporium</taxon>
    </lineage>
</organism>
<dbReference type="Proteomes" id="UP000177625">
    <property type="component" value="Unassembled WGS sequence"/>
</dbReference>
<name>A0A1E1LXL8_RHYSE</name>
<gene>
    <name evidence="1" type="ORF">RSE6_01361</name>
</gene>
<evidence type="ECO:0000313" key="2">
    <source>
        <dbReference type="Proteomes" id="UP000177625"/>
    </source>
</evidence>
<proteinExistence type="predicted"/>
<dbReference type="EMBL" id="FJVC01000036">
    <property type="protein sequence ID" value="CZT41603.1"/>
    <property type="molecule type" value="Genomic_DNA"/>
</dbReference>
<protein>
    <submittedName>
        <fullName evidence="1">Uncharacterized protein</fullName>
    </submittedName>
</protein>
<sequence length="124" mass="13841">MKPGVQQLLPFSLQKPVLHPCTLLQRPYTPPISSVPEILTMISNSVEALLALYACTKQLRFIQPAATQQSINCPTIQRLSDPANLCKCFRTTVGKKTIRKRPFGRLALHVISARHAGMVRERGH</sequence>